<name>A0ABX1KAY7_9MICO</name>
<comment type="caution">
    <text evidence="3">The sequence shown here is derived from an EMBL/GenBank/DDBJ whole genome shotgun (WGS) entry which is preliminary data.</text>
</comment>
<keyword evidence="4" id="KW-1185">Reference proteome</keyword>
<dbReference type="InterPro" id="IPR023393">
    <property type="entry name" value="START-like_dom_sf"/>
</dbReference>
<evidence type="ECO:0000313" key="3">
    <source>
        <dbReference type="EMBL" id="NLP84196.1"/>
    </source>
</evidence>
<dbReference type="SUPFAM" id="SSF55961">
    <property type="entry name" value="Bet v1-like"/>
    <property type="match status" value="1"/>
</dbReference>
<comment type="similarity">
    <text evidence="1">Belongs to the AHA1 family.</text>
</comment>
<evidence type="ECO:0000259" key="2">
    <source>
        <dbReference type="Pfam" id="PF08327"/>
    </source>
</evidence>
<dbReference type="Proteomes" id="UP001429745">
    <property type="component" value="Unassembled WGS sequence"/>
</dbReference>
<dbReference type="EMBL" id="JABACI010000002">
    <property type="protein sequence ID" value="NLP84196.1"/>
    <property type="molecule type" value="Genomic_DNA"/>
</dbReference>
<dbReference type="RefSeq" id="WP_168912653.1">
    <property type="nucleotide sequence ID" value="NZ_JABACI010000002.1"/>
</dbReference>
<sequence length="151" mass="16797">MTDTARSFTLVRVFDATPQELWDAWTNPDEAAHWWHPRGVSTPRESVAIDARVGGRYAYTMIDDETGESYPTGGVYLEVDPFERLAFTWGSPDADPETAPKITVSLDPDGERTRMTFVLTAEGSIDSDTRDGWESALDVLGDHLQRSGTRS</sequence>
<gene>
    <name evidence="3" type="ORF">HF576_10060</name>
</gene>
<feature type="domain" description="Activator of Hsp90 ATPase homologue 1/2-like C-terminal" evidence="2">
    <location>
        <begin position="15"/>
        <end position="144"/>
    </location>
</feature>
<proteinExistence type="inferred from homology"/>
<evidence type="ECO:0000256" key="1">
    <source>
        <dbReference type="ARBA" id="ARBA00006817"/>
    </source>
</evidence>
<dbReference type="CDD" id="cd07814">
    <property type="entry name" value="SRPBCC_CalC_Aha1-like"/>
    <property type="match status" value="1"/>
</dbReference>
<dbReference type="InterPro" id="IPR013538">
    <property type="entry name" value="ASHA1/2-like_C"/>
</dbReference>
<accession>A0ABX1KAY7</accession>
<dbReference type="Pfam" id="PF08327">
    <property type="entry name" value="AHSA1"/>
    <property type="match status" value="1"/>
</dbReference>
<protein>
    <submittedName>
        <fullName evidence="3">SRPBCC domain-containing protein</fullName>
    </submittedName>
</protein>
<evidence type="ECO:0000313" key="4">
    <source>
        <dbReference type="Proteomes" id="UP001429745"/>
    </source>
</evidence>
<reference evidence="3 4" key="1">
    <citation type="submission" date="2020-04" db="EMBL/GenBank/DDBJ databases">
        <title>CFH 90308 Microbacterium sp.</title>
        <authorList>
            <person name="Nie G."/>
            <person name="Ming H."/>
            <person name="Xia T."/>
        </authorList>
    </citation>
    <scope>NUCLEOTIDE SEQUENCE [LARGE SCALE GENOMIC DNA]</scope>
    <source>
        <strain evidence="3 4">CFH 90308</strain>
    </source>
</reference>
<dbReference type="Gene3D" id="3.30.530.20">
    <property type="match status" value="1"/>
</dbReference>
<organism evidence="3 4">
    <name type="scientific">Microbacterium salsuginis</name>
    <dbReference type="NCBI Taxonomy" id="2722803"/>
    <lineage>
        <taxon>Bacteria</taxon>
        <taxon>Bacillati</taxon>
        <taxon>Actinomycetota</taxon>
        <taxon>Actinomycetes</taxon>
        <taxon>Micrococcales</taxon>
        <taxon>Microbacteriaceae</taxon>
        <taxon>Microbacterium</taxon>
    </lineage>
</organism>